<evidence type="ECO:0000256" key="11">
    <source>
        <dbReference type="PIRSR" id="PIRSR602678-1"/>
    </source>
</evidence>
<dbReference type="Pfam" id="PF01784">
    <property type="entry name" value="DUF34_NIF3"/>
    <property type="match status" value="1"/>
</dbReference>
<keyword evidence="5" id="KW-0963">Cytoplasm</keyword>
<feature type="binding site" evidence="11">
    <location>
        <position position="348"/>
    </location>
    <ligand>
        <name>a divalent metal cation</name>
        <dbReference type="ChEBI" id="CHEBI:60240"/>
        <label>1</label>
    </ligand>
</feature>
<keyword evidence="11" id="KW-0479">Metal-binding</keyword>
<protein>
    <recommendedName>
        <fullName evidence="4">NIF3-like protein 1</fullName>
    </recommendedName>
</protein>
<feature type="binding site" evidence="11">
    <location>
        <position position="344"/>
    </location>
    <ligand>
        <name>a divalent metal cation</name>
        <dbReference type="ChEBI" id="CHEBI:60240"/>
        <label>1</label>
    </ligand>
</feature>
<dbReference type="GeneTree" id="ENSGT00390000003590"/>
<dbReference type="GO" id="GO:0042802">
    <property type="term" value="F:identical protein binding"/>
    <property type="evidence" value="ECO:0007669"/>
    <property type="project" value="Ensembl"/>
</dbReference>
<dbReference type="InterPro" id="IPR002678">
    <property type="entry name" value="DUF34/NIF3"/>
</dbReference>
<dbReference type="FunFam" id="3.40.1390.30:FF:000004">
    <property type="entry name" value="NIF3-like protein 1"/>
    <property type="match status" value="1"/>
</dbReference>
<dbReference type="GO" id="GO:0005739">
    <property type="term" value="C:mitochondrion"/>
    <property type="evidence" value="ECO:0007669"/>
    <property type="project" value="TreeGrafter"/>
</dbReference>
<keyword evidence="8" id="KW-0539">Nucleus</keyword>
<dbReference type="InterPro" id="IPR036069">
    <property type="entry name" value="DUF34/NIF3_sf"/>
</dbReference>
<evidence type="ECO:0000313" key="12">
    <source>
        <dbReference type="Ensembl" id="ENSCPRP00005012026.1"/>
    </source>
</evidence>
<dbReference type="GO" id="GO:0045893">
    <property type="term" value="P:positive regulation of DNA-templated transcription"/>
    <property type="evidence" value="ECO:0007669"/>
    <property type="project" value="Ensembl"/>
</dbReference>
<dbReference type="OMA" id="KYHEFFD"/>
<comment type="function">
    <text evidence="9">May function as a transcriptional corepressor through its interaction with COPS2, negatively regulating the expression of genes involved in neuronal differentiation.</text>
</comment>
<evidence type="ECO:0000256" key="9">
    <source>
        <dbReference type="ARBA" id="ARBA00059551"/>
    </source>
</evidence>
<comment type="subunit">
    <text evidence="10">Homodimer. Interacts with COPS2. Interacts with THOC7.</text>
</comment>
<evidence type="ECO:0000256" key="7">
    <source>
        <dbReference type="ARBA" id="ARBA00022990"/>
    </source>
</evidence>
<dbReference type="NCBIfam" id="TIGR00486">
    <property type="entry name" value="YbgI_SA1388"/>
    <property type="match status" value="1"/>
</dbReference>
<dbReference type="GO" id="GO:0046872">
    <property type="term" value="F:metal ion binding"/>
    <property type="evidence" value="ECO:0007669"/>
    <property type="project" value="UniProtKB-KW"/>
</dbReference>
<evidence type="ECO:0000256" key="1">
    <source>
        <dbReference type="ARBA" id="ARBA00004123"/>
    </source>
</evidence>
<evidence type="ECO:0000256" key="8">
    <source>
        <dbReference type="ARBA" id="ARBA00023242"/>
    </source>
</evidence>
<dbReference type="GO" id="GO:0030182">
    <property type="term" value="P:neuron differentiation"/>
    <property type="evidence" value="ECO:0007669"/>
    <property type="project" value="Ensembl"/>
</dbReference>
<gene>
    <name evidence="12" type="primary">NIF3L1</name>
</gene>
<evidence type="ECO:0000256" key="3">
    <source>
        <dbReference type="ARBA" id="ARBA00006964"/>
    </source>
</evidence>
<reference evidence="12" key="2">
    <citation type="submission" date="2025-09" db="UniProtKB">
        <authorList>
            <consortium name="Ensembl"/>
        </authorList>
    </citation>
    <scope>IDENTIFICATION</scope>
</reference>
<accession>A0A7M4FW32</accession>
<feature type="binding site" evidence="11">
    <location>
        <position position="96"/>
    </location>
    <ligand>
        <name>a divalent metal cation</name>
        <dbReference type="ChEBI" id="CHEBI:60240"/>
        <label>1</label>
    </ligand>
</feature>
<comment type="similarity">
    <text evidence="3">Belongs to the GTP cyclohydrolase I type 2/NIF3 family.</text>
</comment>
<keyword evidence="6" id="KW-0597">Phosphoprotein</keyword>
<keyword evidence="13" id="KW-1185">Reference proteome</keyword>
<evidence type="ECO:0000313" key="13">
    <source>
        <dbReference type="Proteomes" id="UP000594220"/>
    </source>
</evidence>
<feature type="binding site" evidence="11">
    <location>
        <position position="135"/>
    </location>
    <ligand>
        <name>a divalent metal cation</name>
        <dbReference type="ChEBI" id="CHEBI:60240"/>
        <label>1</label>
    </ligand>
</feature>
<dbReference type="GO" id="GO:0005634">
    <property type="term" value="C:nucleus"/>
    <property type="evidence" value="ECO:0007669"/>
    <property type="project" value="UniProtKB-SubCell"/>
</dbReference>
<evidence type="ECO:0000256" key="5">
    <source>
        <dbReference type="ARBA" id="ARBA00022490"/>
    </source>
</evidence>
<dbReference type="PANTHER" id="PTHR13799">
    <property type="entry name" value="NGG1 INTERACTING FACTOR 3"/>
    <property type="match status" value="1"/>
</dbReference>
<dbReference type="AlphaFoldDB" id="A0A7M4FW32"/>
<evidence type="ECO:0000256" key="4">
    <source>
        <dbReference type="ARBA" id="ARBA00019069"/>
    </source>
</evidence>
<dbReference type="Proteomes" id="UP000594220">
    <property type="component" value="Unplaced"/>
</dbReference>
<dbReference type="PANTHER" id="PTHR13799:SF13">
    <property type="entry name" value="NIF3-LIKE PROTEIN 1"/>
    <property type="match status" value="1"/>
</dbReference>
<dbReference type="GO" id="GO:0061629">
    <property type="term" value="F:RNA polymerase II-specific DNA-binding transcription factor binding"/>
    <property type="evidence" value="ECO:0007669"/>
    <property type="project" value="Ensembl"/>
</dbReference>
<evidence type="ECO:0000256" key="2">
    <source>
        <dbReference type="ARBA" id="ARBA00004496"/>
    </source>
</evidence>
<dbReference type="FunFam" id="3.40.1390.30:FF:000001">
    <property type="entry name" value="GTP cyclohydrolase 1 type 2"/>
    <property type="match status" value="1"/>
</dbReference>
<reference evidence="12" key="1">
    <citation type="submission" date="2025-08" db="UniProtKB">
        <authorList>
            <consortium name="Ensembl"/>
        </authorList>
    </citation>
    <scope>IDENTIFICATION</scope>
</reference>
<organism evidence="12 13">
    <name type="scientific">Crocodylus porosus</name>
    <name type="common">Saltwater crocodile</name>
    <name type="synonym">Estuarine crocodile</name>
    <dbReference type="NCBI Taxonomy" id="8502"/>
    <lineage>
        <taxon>Eukaryota</taxon>
        <taxon>Metazoa</taxon>
        <taxon>Chordata</taxon>
        <taxon>Craniata</taxon>
        <taxon>Vertebrata</taxon>
        <taxon>Euteleostomi</taxon>
        <taxon>Archelosauria</taxon>
        <taxon>Archosauria</taxon>
        <taxon>Crocodylia</taxon>
        <taxon>Longirostres</taxon>
        <taxon>Crocodylidae</taxon>
        <taxon>Crocodylus</taxon>
    </lineage>
</organism>
<dbReference type="Ensembl" id="ENSCPRT00005014171.1">
    <property type="protein sequence ID" value="ENSCPRP00005012026.1"/>
    <property type="gene ID" value="ENSCPRG00005008503.1"/>
</dbReference>
<name>A0A7M4FW32_CROPO</name>
<evidence type="ECO:0000256" key="10">
    <source>
        <dbReference type="ARBA" id="ARBA00062046"/>
    </source>
</evidence>
<keyword evidence="7" id="KW-0007">Acetylation</keyword>
<sequence>MLVRPCLLQRLRRRLPRVGPGPGPGPTRGVMELRAVAAALDALAPPGLAESWDNVGLLCEPSPPHAVRTLLLTTDLTEPVLDEALARGAELVLAYHPPLFRPLRRLTPATGWRDRLLLRAAESRVGLYSPHTALDALPRGVNAWLAAALGASTSSVPIQPSTTLTYPTKGSHRVEFVVGQAEQLEAVLAKVQKIPEVSSIVTLPARAEGEDQTRVSLNCTEKAMQDVMSLLSQNGLYHMTEILLLQKPLLPQTGMGRLCKLSKPASLSALIERIKNYLKLSYVRLALGVGKTLESQIRTVAVCAGSGRSVLQGVEADLYLTGEMSHHEVLDVVGNGISVILCEHSNSERGFLLELQDMLVTHLENKVNIIVSEIDRDPLQLA</sequence>
<dbReference type="GO" id="GO:0000122">
    <property type="term" value="P:negative regulation of transcription by RNA polymerase II"/>
    <property type="evidence" value="ECO:0007669"/>
    <property type="project" value="Ensembl"/>
</dbReference>
<comment type="subcellular location">
    <subcellularLocation>
        <location evidence="2">Cytoplasm</location>
    </subcellularLocation>
    <subcellularLocation>
        <location evidence="1">Nucleus</location>
    </subcellularLocation>
</comment>
<dbReference type="Gene3D" id="3.40.1390.30">
    <property type="entry name" value="NIF3 (NGG1p interacting factor 3)-like"/>
    <property type="match status" value="2"/>
</dbReference>
<dbReference type="PIRSF" id="PIRSF037490">
    <property type="entry name" value="UCP037490_NIF3_euk"/>
    <property type="match status" value="1"/>
</dbReference>
<dbReference type="SUPFAM" id="SSF102705">
    <property type="entry name" value="NIF3 (NGG1p interacting factor 3)-like"/>
    <property type="match status" value="1"/>
</dbReference>
<proteinExistence type="inferred from homology"/>
<dbReference type="InterPro" id="IPR017222">
    <property type="entry name" value="DUF34/NIF3_animal"/>
</dbReference>
<evidence type="ECO:0000256" key="6">
    <source>
        <dbReference type="ARBA" id="ARBA00022553"/>
    </source>
</evidence>